<comment type="similarity">
    <text evidence="1">Belongs to the ABC transporter superfamily.</text>
</comment>
<dbReference type="Pfam" id="PF00005">
    <property type="entry name" value="ABC_tran"/>
    <property type="match status" value="1"/>
</dbReference>
<feature type="domain" description="ABC transporter" evidence="7">
    <location>
        <begin position="17"/>
        <end position="252"/>
    </location>
</feature>
<keyword evidence="9" id="KW-1185">Reference proteome</keyword>
<dbReference type="RefSeq" id="WP_005674734.1">
    <property type="nucleotide sequence ID" value="NZ_CP146288.1"/>
</dbReference>
<dbReference type="PANTHER" id="PTHR42734:SF6">
    <property type="entry name" value="MOLYBDATE IMPORT ATP-BINDING PROTEIN MOLC"/>
    <property type="match status" value="1"/>
</dbReference>
<gene>
    <name evidence="8" type="ORF">HMPREF0551_2313</name>
</gene>
<dbReference type="InterPro" id="IPR017871">
    <property type="entry name" value="ABC_transporter-like_CS"/>
</dbReference>
<dbReference type="SMART" id="SM00382">
    <property type="entry name" value="AAA"/>
    <property type="match status" value="1"/>
</dbReference>
<keyword evidence="4" id="KW-0472">Membrane</keyword>
<dbReference type="eggNOG" id="COG1120">
    <property type="taxonomic scope" value="Bacteria"/>
</dbReference>
<dbReference type="PROSITE" id="PS50893">
    <property type="entry name" value="ABC_TRANSPORTER_2"/>
    <property type="match status" value="1"/>
</dbReference>
<organism evidence="8 9">
    <name type="scientific">Lautropia mirabilis ATCC 51599</name>
    <dbReference type="NCBI Taxonomy" id="887898"/>
    <lineage>
        <taxon>Bacteria</taxon>
        <taxon>Pseudomonadati</taxon>
        <taxon>Pseudomonadota</taxon>
        <taxon>Betaproteobacteria</taxon>
        <taxon>Burkholderiales</taxon>
        <taxon>Burkholderiaceae</taxon>
        <taxon>Lautropia</taxon>
    </lineage>
</organism>
<dbReference type="EMBL" id="AEQP01000022">
    <property type="protein sequence ID" value="EFV94198.1"/>
    <property type="molecule type" value="Genomic_DNA"/>
</dbReference>
<dbReference type="GO" id="GO:0016887">
    <property type="term" value="F:ATP hydrolysis activity"/>
    <property type="evidence" value="ECO:0007669"/>
    <property type="project" value="InterPro"/>
</dbReference>
<dbReference type="PROSITE" id="PS00211">
    <property type="entry name" value="ABC_TRANSPORTER_1"/>
    <property type="match status" value="1"/>
</dbReference>
<dbReference type="PANTHER" id="PTHR42734">
    <property type="entry name" value="METAL TRANSPORT SYSTEM ATP-BINDING PROTEIN TM_0124-RELATED"/>
    <property type="match status" value="1"/>
</dbReference>
<evidence type="ECO:0000313" key="8">
    <source>
        <dbReference type="EMBL" id="EFV94198.1"/>
    </source>
</evidence>
<dbReference type="Proteomes" id="UP000011021">
    <property type="component" value="Unassembled WGS sequence"/>
</dbReference>
<dbReference type="FunFam" id="3.40.50.300:FF:000134">
    <property type="entry name" value="Iron-enterobactin ABC transporter ATP-binding protein"/>
    <property type="match status" value="1"/>
</dbReference>
<dbReference type="SUPFAM" id="SSF52540">
    <property type="entry name" value="P-loop containing nucleoside triphosphate hydrolases"/>
    <property type="match status" value="1"/>
</dbReference>
<reference evidence="8 9" key="1">
    <citation type="submission" date="2010-12" db="EMBL/GenBank/DDBJ databases">
        <authorList>
            <person name="Muzny D."/>
            <person name="Qin X."/>
            <person name="Deng J."/>
            <person name="Jiang H."/>
            <person name="Liu Y."/>
            <person name="Qu J."/>
            <person name="Song X.-Z."/>
            <person name="Zhang L."/>
            <person name="Thornton R."/>
            <person name="Coyle M."/>
            <person name="Francisco L."/>
            <person name="Jackson L."/>
            <person name="Javaid M."/>
            <person name="Korchina V."/>
            <person name="Kovar C."/>
            <person name="Mata R."/>
            <person name="Mathew T."/>
            <person name="Ngo R."/>
            <person name="Nguyen L."/>
            <person name="Nguyen N."/>
            <person name="Okwuonu G."/>
            <person name="Ongeri F."/>
            <person name="Pham C."/>
            <person name="Simmons D."/>
            <person name="Wilczek-Boney K."/>
            <person name="Hale W."/>
            <person name="Jakkamsetti A."/>
            <person name="Pham P."/>
            <person name="Ruth R."/>
            <person name="San Lucas F."/>
            <person name="Warren J."/>
            <person name="Zhang J."/>
            <person name="Zhao Z."/>
            <person name="Zhou C."/>
            <person name="Zhu D."/>
            <person name="Lee S."/>
            <person name="Bess C."/>
            <person name="Blankenburg K."/>
            <person name="Forbes L."/>
            <person name="Fu Q."/>
            <person name="Gubbala S."/>
            <person name="Hirani K."/>
            <person name="Jayaseelan J.C."/>
            <person name="Lara F."/>
            <person name="Munidasa M."/>
            <person name="Palculict T."/>
            <person name="Patil S."/>
            <person name="Pu L.-L."/>
            <person name="Saada N."/>
            <person name="Tang L."/>
            <person name="Weissenberger G."/>
            <person name="Zhu Y."/>
            <person name="Hemphill L."/>
            <person name="Shang Y."/>
            <person name="Youmans B."/>
            <person name="Ayvaz T."/>
            <person name="Ross M."/>
            <person name="Santibanez J."/>
            <person name="Aqrawi P."/>
            <person name="Gross S."/>
            <person name="Joshi V."/>
            <person name="Fowler G."/>
            <person name="Nazareth L."/>
            <person name="Reid J."/>
            <person name="Worley K."/>
            <person name="Petrosino J."/>
            <person name="Highlander S."/>
            <person name="Gibbs R."/>
        </authorList>
    </citation>
    <scope>NUCLEOTIDE SEQUENCE [LARGE SCALE GENOMIC DNA]</scope>
    <source>
        <strain evidence="8 9">ATCC 51599</strain>
    </source>
</reference>
<dbReference type="GO" id="GO:0005524">
    <property type="term" value="F:ATP binding"/>
    <property type="evidence" value="ECO:0007669"/>
    <property type="project" value="UniProtKB-KW"/>
</dbReference>
<protein>
    <submittedName>
        <fullName evidence="8">ABC transporter, ATP-binding protein</fullName>
    </submittedName>
</protein>
<comment type="caution">
    <text evidence="8">The sequence shown here is derived from an EMBL/GenBank/DDBJ whole genome shotgun (WGS) entry which is preliminary data.</text>
</comment>
<dbReference type="HOGENOM" id="CLU_000604_1_11_4"/>
<name>E7S049_9BURK</name>
<dbReference type="InterPro" id="IPR003439">
    <property type="entry name" value="ABC_transporter-like_ATP-bd"/>
</dbReference>
<evidence type="ECO:0000256" key="2">
    <source>
        <dbReference type="ARBA" id="ARBA00022448"/>
    </source>
</evidence>
<evidence type="ECO:0000256" key="6">
    <source>
        <dbReference type="ARBA" id="ARBA00022840"/>
    </source>
</evidence>
<keyword evidence="5" id="KW-0547">Nucleotide-binding</keyword>
<accession>E7S049</accession>
<proteinExistence type="inferred from homology"/>
<keyword evidence="6 8" id="KW-0067">ATP-binding</keyword>
<keyword evidence="3" id="KW-1003">Cell membrane</keyword>
<dbReference type="InterPro" id="IPR050153">
    <property type="entry name" value="Metal_Ion_Import_ABC"/>
</dbReference>
<evidence type="ECO:0000256" key="5">
    <source>
        <dbReference type="ARBA" id="ARBA00022741"/>
    </source>
</evidence>
<dbReference type="STRING" id="887898.HMPREF0551_2313"/>
<evidence type="ECO:0000256" key="4">
    <source>
        <dbReference type="ARBA" id="ARBA00022519"/>
    </source>
</evidence>
<dbReference type="InterPro" id="IPR027417">
    <property type="entry name" value="P-loop_NTPase"/>
</dbReference>
<sequence length="266" mass="27943">MNAVRQNGSDAMPSIVLQARGLATGHGSQQVSQGLDFSLSAGEVLCLLGGNGCGKTTLLRTLLGLLPPLGGEVLLGGRPLGQWSRRDFAHWVGYVPQAGVGVFPYTVEDVVLMGRAAHLGRFASPGEADRQLARRCLAMMGIEHLAPRIYTAISGGERQLALVSRALVQEPRLLVMDEPTASLDFGNQIRVLEHVERLSAGGMAVLMTTHQPEHALRVADRIALLGRGHMVAVGAPRETATPAALAALYGVSEQAVAACLHATPGG</sequence>
<evidence type="ECO:0000313" key="9">
    <source>
        <dbReference type="Proteomes" id="UP000011021"/>
    </source>
</evidence>
<evidence type="ECO:0000256" key="3">
    <source>
        <dbReference type="ARBA" id="ARBA00022475"/>
    </source>
</evidence>
<dbReference type="CDD" id="cd03214">
    <property type="entry name" value="ABC_Iron-Siderophores_B12_Hemin"/>
    <property type="match status" value="1"/>
</dbReference>
<keyword evidence="2" id="KW-0813">Transport</keyword>
<evidence type="ECO:0000256" key="1">
    <source>
        <dbReference type="ARBA" id="ARBA00005417"/>
    </source>
</evidence>
<evidence type="ECO:0000259" key="7">
    <source>
        <dbReference type="PROSITE" id="PS50893"/>
    </source>
</evidence>
<dbReference type="InterPro" id="IPR003593">
    <property type="entry name" value="AAA+_ATPase"/>
</dbReference>
<dbReference type="AlphaFoldDB" id="E7S049"/>
<keyword evidence="4" id="KW-0997">Cell inner membrane</keyword>
<dbReference type="Gene3D" id="3.40.50.300">
    <property type="entry name" value="P-loop containing nucleotide triphosphate hydrolases"/>
    <property type="match status" value="1"/>
</dbReference>